<dbReference type="EMBL" id="JAIWQS010000011">
    <property type="protein sequence ID" value="KAJ8751362.1"/>
    <property type="molecule type" value="Genomic_DNA"/>
</dbReference>
<evidence type="ECO:0000313" key="1">
    <source>
        <dbReference type="EMBL" id="KAJ8751362.1"/>
    </source>
</evidence>
<proteinExistence type="predicted"/>
<dbReference type="AlphaFoldDB" id="A0AAV8SGK5"/>
<accession>A0AAV8SGK5</accession>
<gene>
    <name evidence="1" type="ORF">K2173_016558</name>
</gene>
<organism evidence="1 2">
    <name type="scientific">Erythroxylum novogranatense</name>
    <dbReference type="NCBI Taxonomy" id="1862640"/>
    <lineage>
        <taxon>Eukaryota</taxon>
        <taxon>Viridiplantae</taxon>
        <taxon>Streptophyta</taxon>
        <taxon>Embryophyta</taxon>
        <taxon>Tracheophyta</taxon>
        <taxon>Spermatophyta</taxon>
        <taxon>Magnoliopsida</taxon>
        <taxon>eudicotyledons</taxon>
        <taxon>Gunneridae</taxon>
        <taxon>Pentapetalae</taxon>
        <taxon>rosids</taxon>
        <taxon>fabids</taxon>
        <taxon>Malpighiales</taxon>
        <taxon>Erythroxylaceae</taxon>
        <taxon>Erythroxylum</taxon>
    </lineage>
</organism>
<comment type="caution">
    <text evidence="1">The sequence shown here is derived from an EMBL/GenBank/DDBJ whole genome shotgun (WGS) entry which is preliminary data.</text>
</comment>
<protein>
    <submittedName>
        <fullName evidence="1">Uncharacterized protein</fullName>
    </submittedName>
</protein>
<dbReference type="Proteomes" id="UP001159364">
    <property type="component" value="Linkage Group LG11"/>
</dbReference>
<reference evidence="1 2" key="1">
    <citation type="submission" date="2021-09" db="EMBL/GenBank/DDBJ databases">
        <title>Genomic insights and catalytic innovation underlie evolution of tropane alkaloids biosynthesis.</title>
        <authorList>
            <person name="Wang Y.-J."/>
            <person name="Tian T."/>
            <person name="Huang J.-P."/>
            <person name="Huang S.-X."/>
        </authorList>
    </citation>
    <scope>NUCLEOTIDE SEQUENCE [LARGE SCALE GENOMIC DNA]</scope>
    <source>
        <strain evidence="1">KIB-2018</strain>
        <tissue evidence="1">Leaf</tissue>
    </source>
</reference>
<keyword evidence="2" id="KW-1185">Reference proteome</keyword>
<evidence type="ECO:0000313" key="2">
    <source>
        <dbReference type="Proteomes" id="UP001159364"/>
    </source>
</evidence>
<name>A0AAV8SGK5_9ROSI</name>
<sequence>MYHSLFYLKTKLVFGTENLDDAASAIDDYISTTARTKFPEKVEDPIGYQTTFASLTLQIYDYYLRGLCIPLAQHILVYKRPGSDHLSVIILSSLSMLDLATGNSPRCKRAKISMDYGPKRRVGIQMQ</sequence>